<dbReference type="RefSeq" id="XP_036676741.1">
    <property type="nucleotide sequence ID" value="XM_036820846.3"/>
</dbReference>
<evidence type="ECO:0000313" key="18">
    <source>
        <dbReference type="RefSeq" id="XP_036676741.1"/>
    </source>
</evidence>
<dbReference type="GO" id="GO:0098592">
    <property type="term" value="C:cytoplasmic side of apical plasma membrane"/>
    <property type="evidence" value="ECO:0007669"/>
    <property type="project" value="UniProtKB-ARBA"/>
</dbReference>
<keyword evidence="10" id="KW-0206">Cytoskeleton</keyword>
<keyword evidence="7" id="KW-0965">Cell junction</keyword>
<dbReference type="Pfam" id="PF20492">
    <property type="entry name" value="ERM_helical"/>
    <property type="match status" value="1"/>
</dbReference>
<protein>
    <recommendedName>
        <fullName evidence="5">Moesin/ezrin/radixin homolog 1</fullName>
    </recommendedName>
</protein>
<dbReference type="SMART" id="SM00295">
    <property type="entry name" value="B41"/>
    <property type="match status" value="1"/>
</dbReference>
<evidence type="ECO:0000256" key="9">
    <source>
        <dbReference type="ARBA" id="ARBA00023203"/>
    </source>
</evidence>
<dbReference type="InterPro" id="IPR008954">
    <property type="entry name" value="Moesin_tail_sf"/>
</dbReference>
<dbReference type="InterPro" id="IPR011993">
    <property type="entry name" value="PH-like_dom_sf"/>
</dbReference>
<dbReference type="GO" id="GO:0042127">
    <property type="term" value="P:regulation of cell population proliferation"/>
    <property type="evidence" value="ECO:0007669"/>
    <property type="project" value="UniProtKB-ARBA"/>
</dbReference>
<feature type="compositionally biased region" description="Basic and acidic residues" evidence="15">
    <location>
        <begin position="519"/>
        <end position="581"/>
    </location>
</feature>
<dbReference type="Gene3D" id="1.20.80.10">
    <property type="match status" value="1"/>
</dbReference>
<dbReference type="GO" id="GO:0050793">
    <property type="term" value="P:regulation of developmental process"/>
    <property type="evidence" value="ECO:0007669"/>
    <property type="project" value="UniProtKB-ARBA"/>
</dbReference>
<keyword evidence="9" id="KW-0009">Actin-binding</keyword>
<dbReference type="Gene3D" id="3.10.20.90">
    <property type="entry name" value="Phosphatidylinositol 3-kinase Catalytic Subunit, Chain A, domain 1"/>
    <property type="match status" value="1"/>
</dbReference>
<dbReference type="InterPro" id="IPR019749">
    <property type="entry name" value="Band_41_domain"/>
</dbReference>
<dbReference type="CDD" id="cd13194">
    <property type="entry name" value="FERM_C_ERM"/>
    <property type="match status" value="1"/>
</dbReference>
<gene>
    <name evidence="18" type="primary">Moe</name>
</gene>
<dbReference type="GO" id="GO:0048646">
    <property type="term" value="P:anatomical structure formation involved in morphogenesis"/>
    <property type="evidence" value="ECO:0007669"/>
    <property type="project" value="UniProtKB-ARBA"/>
</dbReference>
<dbReference type="AlphaFoldDB" id="A0AB40ADX8"/>
<keyword evidence="14" id="KW-0175">Coiled coil</keyword>
<dbReference type="PANTHER" id="PTHR23281">
    <property type="entry name" value="MERLIN/MOESIN/EZRIN/RADIXIN"/>
    <property type="match status" value="1"/>
</dbReference>
<comment type="subcellular location">
    <subcellularLocation>
        <location evidence="4">Cell junction</location>
        <location evidence="4">Adherens junction</location>
    </subcellularLocation>
    <subcellularLocation>
        <location evidence="2">Cell membrane</location>
        <topology evidence="2">Peripheral membrane protein</topology>
    </subcellularLocation>
    <subcellularLocation>
        <location evidence="1">Cell projection</location>
        <location evidence="1">Microvillus</location>
    </subcellularLocation>
    <subcellularLocation>
        <location evidence="12">Cell projection</location>
        <location evidence="12">Rhabdomere</location>
    </subcellularLocation>
    <subcellularLocation>
        <location evidence="3">Cytoplasm</location>
        <location evidence="3">Cytoskeleton</location>
    </subcellularLocation>
</comment>
<dbReference type="GO" id="GO:0005856">
    <property type="term" value="C:cytoskeleton"/>
    <property type="evidence" value="ECO:0007669"/>
    <property type="project" value="UniProtKB-SubCell"/>
</dbReference>
<dbReference type="PRINTS" id="PR00935">
    <property type="entry name" value="BAND41"/>
</dbReference>
<dbReference type="Gene3D" id="1.20.5.450">
    <property type="match status" value="1"/>
</dbReference>
<dbReference type="Pfam" id="PF09380">
    <property type="entry name" value="FERM_C"/>
    <property type="match status" value="1"/>
</dbReference>
<evidence type="ECO:0000256" key="15">
    <source>
        <dbReference type="SAM" id="MobiDB-lite"/>
    </source>
</evidence>
<evidence type="ECO:0000256" key="4">
    <source>
        <dbReference type="ARBA" id="ARBA00004536"/>
    </source>
</evidence>
<keyword evidence="10" id="KW-0963">Cytoplasm</keyword>
<feature type="coiled-coil region" evidence="14">
    <location>
        <begin position="330"/>
        <end position="476"/>
    </location>
</feature>
<dbReference type="GO" id="GO:0005902">
    <property type="term" value="C:microvillus"/>
    <property type="evidence" value="ECO:0007669"/>
    <property type="project" value="UniProtKB-SubCell"/>
</dbReference>
<dbReference type="PIRSF" id="PIRSF002305">
    <property type="entry name" value="ERM"/>
    <property type="match status" value="1"/>
</dbReference>
<dbReference type="PROSITE" id="PS50057">
    <property type="entry name" value="FERM_3"/>
    <property type="match status" value="1"/>
</dbReference>
<dbReference type="FunFam" id="1.20.5.450:FF:000001">
    <property type="entry name" value="radixin isoform X2"/>
    <property type="match status" value="1"/>
</dbReference>
<dbReference type="Gene3D" id="6.10.360.10">
    <property type="match status" value="1"/>
</dbReference>
<dbReference type="GO" id="GO:0008104">
    <property type="term" value="P:intracellular protein localization"/>
    <property type="evidence" value="ECO:0007669"/>
    <property type="project" value="UniProtKB-ARBA"/>
</dbReference>
<dbReference type="InterPro" id="IPR000299">
    <property type="entry name" value="FERM_domain"/>
</dbReference>
<dbReference type="InterPro" id="IPR018980">
    <property type="entry name" value="FERM_PH-like_C"/>
</dbReference>
<evidence type="ECO:0000256" key="10">
    <source>
        <dbReference type="ARBA" id="ARBA00023212"/>
    </source>
</evidence>
<evidence type="ECO:0000256" key="5">
    <source>
        <dbReference type="ARBA" id="ARBA00022025"/>
    </source>
</evidence>
<dbReference type="InterPro" id="IPR019747">
    <property type="entry name" value="FERM_CS"/>
</dbReference>
<dbReference type="SUPFAM" id="SSF48678">
    <property type="entry name" value="Moesin tail domain"/>
    <property type="match status" value="1"/>
</dbReference>
<dbReference type="InterPro" id="IPR011174">
    <property type="entry name" value="ERM"/>
</dbReference>
<dbReference type="InterPro" id="IPR035963">
    <property type="entry name" value="FERM_2"/>
</dbReference>
<feature type="domain" description="FERM" evidence="16">
    <location>
        <begin position="24"/>
        <end position="323"/>
    </location>
</feature>
<dbReference type="GO" id="GO:0007315">
    <property type="term" value="P:pole plasm assembly"/>
    <property type="evidence" value="ECO:0007669"/>
    <property type="project" value="UniProtKB-ARBA"/>
</dbReference>
<dbReference type="InterPro" id="IPR046810">
    <property type="entry name" value="ERM_helical"/>
</dbReference>
<dbReference type="Proteomes" id="UP001652628">
    <property type="component" value="Chromosome X"/>
</dbReference>
<dbReference type="SUPFAM" id="SSF54236">
    <property type="entry name" value="Ubiquitin-like"/>
    <property type="match status" value="1"/>
</dbReference>
<dbReference type="InterPro" id="IPR018979">
    <property type="entry name" value="FERM_N"/>
</dbReference>
<evidence type="ECO:0000256" key="13">
    <source>
        <dbReference type="PIRSR" id="PIRSR002305-1"/>
    </source>
</evidence>
<dbReference type="GO" id="GO:0042051">
    <property type="term" value="P:compound eye photoreceptor development"/>
    <property type="evidence" value="ECO:0007669"/>
    <property type="project" value="UniProtKB-ARBA"/>
</dbReference>
<feature type="region of interest" description="Disordered" evidence="15">
    <location>
        <begin position="490"/>
        <end position="581"/>
    </location>
</feature>
<evidence type="ECO:0000256" key="7">
    <source>
        <dbReference type="ARBA" id="ARBA00022949"/>
    </source>
</evidence>
<dbReference type="GO" id="GO:0003779">
    <property type="term" value="F:actin binding"/>
    <property type="evidence" value="ECO:0007669"/>
    <property type="project" value="UniProtKB-KW"/>
</dbReference>
<dbReference type="GO" id="GO:0032991">
    <property type="term" value="C:protein-containing complex"/>
    <property type="evidence" value="ECO:0007669"/>
    <property type="project" value="UniProtKB-ARBA"/>
</dbReference>
<dbReference type="GO" id="GO:0010669">
    <property type="term" value="P:epithelial structure maintenance"/>
    <property type="evidence" value="ECO:0007669"/>
    <property type="project" value="UniProtKB-ARBA"/>
</dbReference>
<dbReference type="InterPro" id="IPR029071">
    <property type="entry name" value="Ubiquitin-like_domsf"/>
</dbReference>
<dbReference type="FunFam" id="2.30.29.30:FF:000003">
    <property type="entry name" value="Radixin isoform 1"/>
    <property type="match status" value="1"/>
</dbReference>
<evidence type="ECO:0000256" key="11">
    <source>
        <dbReference type="ARBA" id="ARBA00023273"/>
    </source>
</evidence>
<keyword evidence="8" id="KW-0472">Membrane</keyword>
<dbReference type="SMART" id="SM01196">
    <property type="entry name" value="FERM_C"/>
    <property type="match status" value="1"/>
</dbReference>
<dbReference type="PRINTS" id="PR00661">
    <property type="entry name" value="ERMFAMILY"/>
</dbReference>
<evidence type="ECO:0000256" key="8">
    <source>
        <dbReference type="ARBA" id="ARBA00023136"/>
    </source>
</evidence>
<dbReference type="GeneID" id="108015316"/>
<dbReference type="Pfam" id="PF00373">
    <property type="entry name" value="FERM_M"/>
    <property type="match status" value="1"/>
</dbReference>
<sequence length="605" mass="71194">MVVVSDSRVRLPRYGGVSVKRKTLNVRVTTMDAELEFAIQSTTTGKQLFDQVVKTIGLREVWFFGLQYTDSKGDSTWIKLYKKTGSMPFSTWVMNQDVKKENPLQFRFRAKFYPEDVAEELIQDITLRLFYLQVKNAILTDEIYCPPETSVLLASYAVQARHGDHNKTTHTAGFLANDRLLPQRVIDQHKMSKDEWEQSIMTWWQEHRSMLREDAMMEYLKIAQDLEMYGVNYFEIRNKKGTDLWLGVDALGLNIYEQDDRLTPKIGFPWSEIRNISFSEKKFIIKPIDKKAPDFMFFAPRVRINKRILALCMGNHELYMRRRKPDTIDVQQMKAQAREEKNAKQQEREKLQLALAARERAEKKQQEYEDRLKQMQEDMERSQRDLLEAQDMIRRLEEQLKQLQAAKDELELRQKELQAMLQRLEEAKNMEAVEKLKLEEEIMAKQMEVQRIQDEVNAKDEETKRLQDEVEDARRKQVIAAEAAAALLAASTTPQHHHVAEDENENEEELTNGDAGGDVSRDLDTDEHIKDPIEDRRTLAERNERLHDQLKALKQDLAQSRDETKETANDKIHRENVRQGRDKYKTLREIRKGNTKRRVDQFENM</sequence>
<dbReference type="InterPro" id="IPR019748">
    <property type="entry name" value="FERM_central"/>
</dbReference>
<evidence type="ECO:0000256" key="12">
    <source>
        <dbReference type="ARBA" id="ARBA00043944"/>
    </source>
</evidence>
<dbReference type="InterPro" id="IPR000798">
    <property type="entry name" value="Ez/rad/moesin-like"/>
</dbReference>
<dbReference type="Gene3D" id="2.30.29.30">
    <property type="entry name" value="Pleckstrin-homology domain (PH domain)/Phosphotyrosine-binding domain (PTB)"/>
    <property type="match status" value="1"/>
</dbReference>
<keyword evidence="11" id="KW-0966">Cell projection</keyword>
<evidence type="ECO:0000256" key="1">
    <source>
        <dbReference type="ARBA" id="ARBA00004105"/>
    </source>
</evidence>
<feature type="binding site" evidence="13">
    <location>
        <position position="306"/>
    </location>
    <ligand>
        <name>a 1,2-diacyl-sn-glycero-3-phospho-(1D-myo-inositol)</name>
        <dbReference type="ChEBI" id="CHEBI:57880"/>
    </ligand>
</feature>
<dbReference type="Pfam" id="PF00769">
    <property type="entry name" value="ERM_C"/>
    <property type="match status" value="1"/>
</dbReference>
<dbReference type="GO" id="GO:0005912">
    <property type="term" value="C:adherens junction"/>
    <property type="evidence" value="ECO:0007669"/>
    <property type="project" value="UniProtKB-SubCell"/>
</dbReference>
<dbReference type="GO" id="GO:0016028">
    <property type="term" value="C:rhabdomere"/>
    <property type="evidence" value="ECO:0007669"/>
    <property type="project" value="UniProtKB-SubCell"/>
</dbReference>
<dbReference type="FunFam" id="3.10.20.90:FF:000013">
    <property type="entry name" value="radixin isoform X1"/>
    <property type="match status" value="1"/>
</dbReference>
<dbReference type="SUPFAM" id="SSF50729">
    <property type="entry name" value="PH domain-like"/>
    <property type="match status" value="1"/>
</dbReference>
<dbReference type="InterPro" id="IPR011259">
    <property type="entry name" value="ERM_C_dom"/>
</dbReference>
<dbReference type="InterPro" id="IPR014352">
    <property type="entry name" value="FERM/acyl-CoA-bd_prot_sf"/>
</dbReference>
<dbReference type="FunFam" id="1.20.80.10:FF:000002">
    <property type="entry name" value="radixin isoform X1"/>
    <property type="match status" value="1"/>
</dbReference>
<feature type="compositionally biased region" description="Acidic residues" evidence="15">
    <location>
        <begin position="502"/>
        <end position="511"/>
    </location>
</feature>
<evidence type="ECO:0000313" key="17">
    <source>
        <dbReference type="Proteomes" id="UP001652628"/>
    </source>
</evidence>
<dbReference type="InterPro" id="IPR041789">
    <property type="entry name" value="ERM_FERM_C"/>
</dbReference>
<dbReference type="SUPFAM" id="SSF47031">
    <property type="entry name" value="Second domain of FERM"/>
    <property type="match status" value="1"/>
</dbReference>
<name>A0AB40ADX8_DROSZ</name>
<dbReference type="CDD" id="cd17187">
    <property type="entry name" value="FERM_F1_ERM"/>
    <property type="match status" value="1"/>
</dbReference>
<evidence type="ECO:0000256" key="3">
    <source>
        <dbReference type="ARBA" id="ARBA00004245"/>
    </source>
</evidence>
<dbReference type="PROSITE" id="PS00661">
    <property type="entry name" value="FERM_2"/>
    <property type="match status" value="1"/>
</dbReference>
<reference evidence="18" key="1">
    <citation type="submission" date="2025-08" db="UniProtKB">
        <authorList>
            <consortium name="RefSeq"/>
        </authorList>
    </citation>
    <scope>IDENTIFICATION</scope>
</reference>
<keyword evidence="6" id="KW-1003">Cell membrane</keyword>
<dbReference type="CTD" id="31816"/>
<proteinExistence type="predicted"/>
<dbReference type="CDD" id="cd14473">
    <property type="entry name" value="FERM_B-lobe"/>
    <property type="match status" value="1"/>
</dbReference>
<evidence type="ECO:0000259" key="16">
    <source>
        <dbReference type="PROSITE" id="PS50057"/>
    </source>
</evidence>
<dbReference type="Pfam" id="PF09379">
    <property type="entry name" value="FERM_N"/>
    <property type="match status" value="1"/>
</dbReference>
<dbReference type="GO" id="GO:0005938">
    <property type="term" value="C:cell cortex"/>
    <property type="evidence" value="ECO:0007669"/>
    <property type="project" value="UniProtKB-ARBA"/>
</dbReference>
<feature type="binding site" evidence="13">
    <location>
        <begin position="79"/>
        <end position="82"/>
    </location>
    <ligand>
        <name>a 1,2-diacyl-sn-glycero-3-phospho-(1D-myo-inositol)</name>
        <dbReference type="ChEBI" id="CHEBI:57880"/>
    </ligand>
</feature>
<evidence type="ECO:0000256" key="14">
    <source>
        <dbReference type="SAM" id="Coils"/>
    </source>
</evidence>
<accession>A0AB40ADX8</accession>
<evidence type="ECO:0000256" key="2">
    <source>
        <dbReference type="ARBA" id="ARBA00004202"/>
    </source>
</evidence>
<keyword evidence="17" id="KW-1185">Reference proteome</keyword>
<organism evidence="17 18">
    <name type="scientific">Drosophila suzukii</name>
    <name type="common">Spotted-wing drosophila fruit fly</name>
    <dbReference type="NCBI Taxonomy" id="28584"/>
    <lineage>
        <taxon>Eukaryota</taxon>
        <taxon>Metazoa</taxon>
        <taxon>Ecdysozoa</taxon>
        <taxon>Arthropoda</taxon>
        <taxon>Hexapoda</taxon>
        <taxon>Insecta</taxon>
        <taxon>Pterygota</taxon>
        <taxon>Neoptera</taxon>
        <taxon>Endopterygota</taxon>
        <taxon>Diptera</taxon>
        <taxon>Brachycera</taxon>
        <taxon>Muscomorpha</taxon>
        <taxon>Ephydroidea</taxon>
        <taxon>Drosophilidae</taxon>
        <taxon>Drosophila</taxon>
        <taxon>Sophophora</taxon>
    </lineage>
</organism>
<dbReference type="GO" id="GO:0006403">
    <property type="term" value="P:RNA localization"/>
    <property type="evidence" value="ECO:0007669"/>
    <property type="project" value="UniProtKB-ARBA"/>
</dbReference>
<evidence type="ECO:0000256" key="6">
    <source>
        <dbReference type="ARBA" id="ARBA00022475"/>
    </source>
</evidence>